<dbReference type="EMBL" id="VSRR010019997">
    <property type="protein sequence ID" value="MPC62731.1"/>
    <property type="molecule type" value="Genomic_DNA"/>
</dbReference>
<dbReference type="Proteomes" id="UP000324222">
    <property type="component" value="Unassembled WGS sequence"/>
</dbReference>
<gene>
    <name evidence="2" type="ORF">E2C01_056821</name>
</gene>
<dbReference type="AlphaFoldDB" id="A0A5B7GRD6"/>
<name>A0A5B7GRD6_PORTR</name>
<feature type="compositionally biased region" description="Low complexity" evidence="1">
    <location>
        <begin position="45"/>
        <end position="54"/>
    </location>
</feature>
<keyword evidence="3" id="KW-1185">Reference proteome</keyword>
<reference evidence="2 3" key="1">
    <citation type="submission" date="2019-05" db="EMBL/GenBank/DDBJ databases">
        <title>Another draft genome of Portunus trituberculatus and its Hox gene families provides insights of decapod evolution.</title>
        <authorList>
            <person name="Jeong J.-H."/>
            <person name="Song I."/>
            <person name="Kim S."/>
            <person name="Choi T."/>
            <person name="Kim D."/>
            <person name="Ryu S."/>
            <person name="Kim W."/>
        </authorList>
    </citation>
    <scope>NUCLEOTIDE SEQUENCE [LARGE SCALE GENOMIC DNA]</scope>
    <source>
        <tissue evidence="2">Muscle</tissue>
    </source>
</reference>
<proteinExistence type="predicted"/>
<protein>
    <submittedName>
        <fullName evidence="2">Uncharacterized protein</fullName>
    </submittedName>
</protein>
<comment type="caution">
    <text evidence="2">The sequence shown here is derived from an EMBL/GenBank/DDBJ whole genome shotgun (WGS) entry which is preliminary data.</text>
</comment>
<feature type="region of interest" description="Disordered" evidence="1">
    <location>
        <begin position="31"/>
        <end position="85"/>
    </location>
</feature>
<evidence type="ECO:0000313" key="3">
    <source>
        <dbReference type="Proteomes" id="UP000324222"/>
    </source>
</evidence>
<organism evidence="2 3">
    <name type="scientific">Portunus trituberculatus</name>
    <name type="common">Swimming crab</name>
    <name type="synonym">Neptunus trituberculatus</name>
    <dbReference type="NCBI Taxonomy" id="210409"/>
    <lineage>
        <taxon>Eukaryota</taxon>
        <taxon>Metazoa</taxon>
        <taxon>Ecdysozoa</taxon>
        <taxon>Arthropoda</taxon>
        <taxon>Crustacea</taxon>
        <taxon>Multicrustacea</taxon>
        <taxon>Malacostraca</taxon>
        <taxon>Eumalacostraca</taxon>
        <taxon>Eucarida</taxon>
        <taxon>Decapoda</taxon>
        <taxon>Pleocyemata</taxon>
        <taxon>Brachyura</taxon>
        <taxon>Eubrachyura</taxon>
        <taxon>Portunoidea</taxon>
        <taxon>Portunidae</taxon>
        <taxon>Portuninae</taxon>
        <taxon>Portunus</taxon>
    </lineage>
</organism>
<evidence type="ECO:0000256" key="1">
    <source>
        <dbReference type="SAM" id="MobiDB-lite"/>
    </source>
</evidence>
<sequence length="85" mass="9628">MKKNCDFDKRVRAKRYQQSFVSCEQASAGHQGTKHCRYPAPAPAPASLSPAAVPHQAHSKQERAITSLHKHRTSHRRDTTITFIY</sequence>
<accession>A0A5B7GRD6</accession>
<evidence type="ECO:0000313" key="2">
    <source>
        <dbReference type="EMBL" id="MPC62731.1"/>
    </source>
</evidence>